<keyword evidence="6" id="KW-1185">Reference proteome</keyword>
<feature type="transmembrane region" description="Helical" evidence="3">
    <location>
        <begin position="207"/>
        <end position="234"/>
    </location>
</feature>
<feature type="transmembrane region" description="Helical" evidence="3">
    <location>
        <begin position="865"/>
        <end position="886"/>
    </location>
</feature>
<comment type="subcellular location">
    <subcellularLocation>
        <location evidence="1">Membrane</location>
        <topology evidence="1">Multi-pass membrane protein</topology>
    </subcellularLocation>
</comment>
<dbReference type="InterPro" id="IPR020846">
    <property type="entry name" value="MFS_dom"/>
</dbReference>
<feature type="non-terminal residue" evidence="5">
    <location>
        <position position="968"/>
    </location>
</feature>
<proteinExistence type="predicted"/>
<gene>
    <name evidence="5" type="ORF">Bpfe_011554</name>
</gene>
<dbReference type="CDD" id="cd17352">
    <property type="entry name" value="MFS_MCT_SLC16"/>
    <property type="match status" value="1"/>
</dbReference>
<dbReference type="InterPro" id="IPR036259">
    <property type="entry name" value="MFS_trans_sf"/>
</dbReference>
<dbReference type="EMBL" id="JASAOG010000045">
    <property type="protein sequence ID" value="KAK0058944.1"/>
    <property type="molecule type" value="Genomic_DNA"/>
</dbReference>
<feature type="region of interest" description="Disordered" evidence="2">
    <location>
        <begin position="574"/>
        <end position="620"/>
    </location>
</feature>
<keyword evidence="3" id="KW-0472">Membrane</keyword>
<feature type="domain" description="Major facilitator superfamily (MFS) profile" evidence="4">
    <location>
        <begin position="768"/>
        <end position="968"/>
    </location>
</feature>
<dbReference type="AlphaFoldDB" id="A0AAD8BSE8"/>
<dbReference type="SUPFAM" id="SSF103473">
    <property type="entry name" value="MFS general substrate transporter"/>
    <property type="match status" value="1"/>
</dbReference>
<dbReference type="Gene3D" id="1.20.1250.20">
    <property type="entry name" value="MFS general substrate transporter like domains"/>
    <property type="match status" value="2"/>
</dbReference>
<dbReference type="GO" id="GO:0008028">
    <property type="term" value="F:monocarboxylic acid transmembrane transporter activity"/>
    <property type="evidence" value="ECO:0007669"/>
    <property type="project" value="TreeGrafter"/>
</dbReference>
<evidence type="ECO:0000313" key="6">
    <source>
        <dbReference type="Proteomes" id="UP001233172"/>
    </source>
</evidence>
<sequence length="968" mass="107972">YLLCQETNFVVHSAETTVHINSKDMGVFLMFDTRRRYMPSPHYKDNQQWNDLNLSYALKTSNDSMTKLYFDLNYTDILPLLILFRTALRMSISFELNQLNEKMPPFGCTTSISLDDQLSQTVNKTILGCDGLKEKSNTSEAQVLLDNEKTQEQENEVEFNPDSFYSWLRPPFDDMAIGKKSKDSSTKSISSSSSSSLPVPTPPDGGWGWLVVLGAFSVSFICDGLSYCFGVLYAELLDQFKETKSKTSLVGSIFFGVAMILGPFSSALTTRFGSRTMTITGGCLACFGLVLSHFATSIEMLCFTFSVIVGTGFSFCYISSVVIVSFYFEKRRSLATGLAVCGTGVGTVTFAPLMNYLITEYGMRGLFLIMAGISLNLVVCGMLFRPLKFTESERWEMLLEEFNKIPYSREDIELGRSRYPSESSDQDTDENLEDDIEARTLSVLSLPTFVQANVLDIPSDILMEALKTSKNPHLTLQRYMKNAMLEINHANEQRALQEQEDGVDGHSFNVNEAELQHEILSNLPPSSFIDNAILKLANSSSITNMVGKIEDVNGNSSHPEDKLAKVSHAKTHAHLASNDVNSKGKETAKLLPKDPSKTKESAGMKSEQVNSTHKSDSKGKVQTIVQVKNEVKGKDILCKALDSKKSVDIQHTMHHRREYSGMSGMLTDKGCAKEAVSVVKRLGGVHMGRHNALGIHLPLYRTDIFYRRMLKNNSLHKNTLATSCPELSETIVVETKRNFVYEMLINFTEETVDILKSMVEFRLFCNPFFIVFVLSNFTYYFWSDVPYMYASDHAQNNGVPTQQASFLLSIIGIFNTLGQVVFGIVGDLNINLLNVYAVVSTLAGVFVAMIPFMTTYVNMCIGYSLFGFCISVSFPLTTVLLIRFLGVNKLTNAYGLLMLMQGIANFMGPPFAGMVSDKSGNYNSTFYLSGFFYALSGIMLFLTYIPKCHTIPRSRRSSLDLTMEVEAP</sequence>
<feature type="region of interest" description="Disordered" evidence="2">
    <location>
        <begin position="179"/>
        <end position="201"/>
    </location>
</feature>
<dbReference type="PANTHER" id="PTHR11360">
    <property type="entry name" value="MONOCARBOXYLATE TRANSPORTER"/>
    <property type="match status" value="1"/>
</dbReference>
<feature type="transmembrane region" description="Helical" evidence="3">
    <location>
        <begin position="276"/>
        <end position="295"/>
    </location>
</feature>
<feature type="transmembrane region" description="Helical" evidence="3">
    <location>
        <begin position="924"/>
        <end position="945"/>
    </location>
</feature>
<dbReference type="InterPro" id="IPR050327">
    <property type="entry name" value="Proton-linked_MCT"/>
</dbReference>
<protein>
    <submittedName>
        <fullName evidence="5">Monocarboxylate transporter 9</fullName>
    </submittedName>
</protein>
<dbReference type="GO" id="GO:0016020">
    <property type="term" value="C:membrane"/>
    <property type="evidence" value="ECO:0007669"/>
    <property type="project" value="UniProtKB-SubCell"/>
</dbReference>
<keyword evidence="3" id="KW-1133">Transmembrane helix</keyword>
<accession>A0AAD8BSE8</accession>
<reference evidence="5" key="2">
    <citation type="submission" date="2023-04" db="EMBL/GenBank/DDBJ databases">
        <authorList>
            <person name="Bu L."/>
            <person name="Lu L."/>
            <person name="Laidemitt M.R."/>
            <person name="Zhang S.M."/>
            <person name="Mutuku M."/>
            <person name="Mkoji G."/>
            <person name="Steinauer M."/>
            <person name="Loker E.S."/>
        </authorList>
    </citation>
    <scope>NUCLEOTIDE SEQUENCE</scope>
    <source>
        <strain evidence="5">KasaAsao</strain>
        <tissue evidence="5">Whole Snail</tissue>
    </source>
</reference>
<feature type="compositionally biased region" description="Low complexity" evidence="2">
    <location>
        <begin position="186"/>
        <end position="196"/>
    </location>
</feature>
<dbReference type="PANTHER" id="PTHR11360:SF260">
    <property type="entry name" value="MFS DOMAIN-CONTAINING PROTEIN"/>
    <property type="match status" value="1"/>
</dbReference>
<feature type="transmembrane region" description="Helical" evidence="3">
    <location>
        <begin position="893"/>
        <end position="912"/>
    </location>
</feature>
<name>A0AAD8BSE8_BIOPF</name>
<evidence type="ECO:0000259" key="4">
    <source>
        <dbReference type="PROSITE" id="PS50850"/>
    </source>
</evidence>
<feature type="transmembrane region" description="Helical" evidence="3">
    <location>
        <begin position="832"/>
        <end position="853"/>
    </location>
</feature>
<evidence type="ECO:0000256" key="1">
    <source>
        <dbReference type="ARBA" id="ARBA00004141"/>
    </source>
</evidence>
<dbReference type="PROSITE" id="PS50850">
    <property type="entry name" value="MFS"/>
    <property type="match status" value="1"/>
</dbReference>
<dbReference type="InterPro" id="IPR011701">
    <property type="entry name" value="MFS"/>
</dbReference>
<comment type="caution">
    <text evidence="5">The sequence shown here is derived from an EMBL/GenBank/DDBJ whole genome shotgun (WGS) entry which is preliminary data.</text>
</comment>
<keyword evidence="3" id="KW-0812">Transmembrane</keyword>
<feature type="transmembrane region" description="Helical" evidence="3">
    <location>
        <begin position="335"/>
        <end position="358"/>
    </location>
</feature>
<dbReference type="Pfam" id="PF07690">
    <property type="entry name" value="MFS_1"/>
    <property type="match status" value="2"/>
</dbReference>
<evidence type="ECO:0000256" key="3">
    <source>
        <dbReference type="SAM" id="Phobius"/>
    </source>
</evidence>
<evidence type="ECO:0000256" key="2">
    <source>
        <dbReference type="SAM" id="MobiDB-lite"/>
    </source>
</evidence>
<feature type="compositionally biased region" description="Basic and acidic residues" evidence="2">
    <location>
        <begin position="582"/>
        <end position="602"/>
    </location>
</feature>
<feature type="transmembrane region" description="Helical" evidence="3">
    <location>
        <begin position="802"/>
        <end position="825"/>
    </location>
</feature>
<feature type="transmembrane region" description="Helical" evidence="3">
    <location>
        <begin position="763"/>
        <end position="782"/>
    </location>
</feature>
<evidence type="ECO:0000313" key="5">
    <source>
        <dbReference type="EMBL" id="KAK0058944.1"/>
    </source>
</evidence>
<feature type="transmembrane region" description="Helical" evidence="3">
    <location>
        <begin position="364"/>
        <end position="384"/>
    </location>
</feature>
<feature type="transmembrane region" description="Helical" evidence="3">
    <location>
        <begin position="307"/>
        <end position="328"/>
    </location>
</feature>
<dbReference type="Proteomes" id="UP001233172">
    <property type="component" value="Unassembled WGS sequence"/>
</dbReference>
<feature type="transmembrane region" description="Helical" evidence="3">
    <location>
        <begin position="246"/>
        <end position="264"/>
    </location>
</feature>
<organism evidence="5 6">
    <name type="scientific">Biomphalaria pfeifferi</name>
    <name type="common">Bloodfluke planorb</name>
    <name type="synonym">Freshwater snail</name>
    <dbReference type="NCBI Taxonomy" id="112525"/>
    <lineage>
        <taxon>Eukaryota</taxon>
        <taxon>Metazoa</taxon>
        <taxon>Spiralia</taxon>
        <taxon>Lophotrochozoa</taxon>
        <taxon>Mollusca</taxon>
        <taxon>Gastropoda</taxon>
        <taxon>Heterobranchia</taxon>
        <taxon>Euthyneura</taxon>
        <taxon>Panpulmonata</taxon>
        <taxon>Hygrophila</taxon>
        <taxon>Lymnaeoidea</taxon>
        <taxon>Planorbidae</taxon>
        <taxon>Biomphalaria</taxon>
    </lineage>
</organism>
<reference evidence="5" key="1">
    <citation type="journal article" date="2023" name="PLoS Negl. Trop. Dis.">
        <title>A genome sequence for Biomphalaria pfeifferi, the major vector snail for the human-infecting parasite Schistosoma mansoni.</title>
        <authorList>
            <person name="Bu L."/>
            <person name="Lu L."/>
            <person name="Laidemitt M.R."/>
            <person name="Zhang S.M."/>
            <person name="Mutuku M."/>
            <person name="Mkoji G."/>
            <person name="Steinauer M."/>
            <person name="Loker E.S."/>
        </authorList>
    </citation>
    <scope>NUCLEOTIDE SEQUENCE</scope>
    <source>
        <strain evidence="5">KasaAsao</strain>
    </source>
</reference>